<gene>
    <name evidence="1" type="ORF">PFISCL1PPCAC_26992</name>
</gene>
<organism evidence="1 2">
    <name type="scientific">Pristionchus fissidentatus</name>
    <dbReference type="NCBI Taxonomy" id="1538716"/>
    <lineage>
        <taxon>Eukaryota</taxon>
        <taxon>Metazoa</taxon>
        <taxon>Ecdysozoa</taxon>
        <taxon>Nematoda</taxon>
        <taxon>Chromadorea</taxon>
        <taxon>Rhabditida</taxon>
        <taxon>Rhabditina</taxon>
        <taxon>Diplogasteromorpha</taxon>
        <taxon>Diplogasteroidea</taxon>
        <taxon>Neodiplogasteridae</taxon>
        <taxon>Pristionchus</taxon>
    </lineage>
</organism>
<evidence type="ECO:0000313" key="2">
    <source>
        <dbReference type="Proteomes" id="UP001432322"/>
    </source>
</evidence>
<accession>A0AAV5WYJ2</accession>
<comment type="caution">
    <text evidence="1">The sequence shown here is derived from an EMBL/GenBank/DDBJ whole genome shotgun (WGS) entry which is preliminary data.</text>
</comment>
<feature type="non-terminal residue" evidence="1">
    <location>
        <position position="90"/>
    </location>
</feature>
<dbReference type="Proteomes" id="UP001432322">
    <property type="component" value="Unassembled WGS sequence"/>
</dbReference>
<evidence type="ECO:0000313" key="1">
    <source>
        <dbReference type="EMBL" id="GMT35695.1"/>
    </source>
</evidence>
<name>A0AAV5WYJ2_9BILA</name>
<dbReference type="AlphaFoldDB" id="A0AAV5WYJ2"/>
<feature type="non-terminal residue" evidence="1">
    <location>
        <position position="1"/>
    </location>
</feature>
<proteinExistence type="predicted"/>
<keyword evidence="2" id="KW-1185">Reference proteome</keyword>
<protein>
    <submittedName>
        <fullName evidence="1">Uncharacterized protein</fullName>
    </submittedName>
</protein>
<sequence length="90" mass="10447">AESWRSSSRRRLIRLMVERDEHIDRAMHILDHLKRTTTKGTIRERATAILVCACIEIMTALGAICMDIRTKLIENTAEEQNTRERLQAVE</sequence>
<reference evidence="1" key="1">
    <citation type="submission" date="2023-10" db="EMBL/GenBank/DDBJ databases">
        <title>Genome assembly of Pristionchus species.</title>
        <authorList>
            <person name="Yoshida K."/>
            <person name="Sommer R.J."/>
        </authorList>
    </citation>
    <scope>NUCLEOTIDE SEQUENCE</scope>
    <source>
        <strain evidence="1">RS5133</strain>
    </source>
</reference>
<dbReference type="EMBL" id="BTSY01000007">
    <property type="protein sequence ID" value="GMT35695.1"/>
    <property type="molecule type" value="Genomic_DNA"/>
</dbReference>